<protein>
    <submittedName>
        <fullName evidence="2">UDP:flavonoid glycosyltransferase YjiC, YdhE family</fullName>
    </submittedName>
</protein>
<feature type="domain" description="Erythromycin biosynthesis protein CIII-like C-terminal" evidence="1">
    <location>
        <begin position="230"/>
        <end position="374"/>
    </location>
</feature>
<dbReference type="Gene3D" id="3.40.50.2000">
    <property type="entry name" value="Glycogen Phosphorylase B"/>
    <property type="match status" value="2"/>
</dbReference>
<dbReference type="RefSeq" id="WP_085483973.1">
    <property type="nucleotide sequence ID" value="NZ_FXAY01000002.1"/>
</dbReference>
<dbReference type="STRING" id="150121.SAMN06296010_1163"/>
<evidence type="ECO:0000313" key="2">
    <source>
        <dbReference type="EMBL" id="SMG24191.1"/>
    </source>
</evidence>
<dbReference type="InterPro" id="IPR010610">
    <property type="entry name" value="EryCIII-like_C"/>
</dbReference>
<dbReference type="PANTHER" id="PTHR48050:SF13">
    <property type="entry name" value="STEROL 3-BETA-GLUCOSYLTRANSFERASE UGT80A2"/>
    <property type="match status" value="1"/>
</dbReference>
<sequence length="376" mass="39014">MKIACSFVGGAGHLVPQLPLHRALAEAGHQLTVIGRQSALAAAPAELFEAAVARPDPRSATSSAIAPLKRVDVDAELTVVADHFAARAAQQSFQAVAPALVGASLLVCDELDFGAMAAADLAGVPVVVVSVIATGSLVRPPLVTPSVLRLRELYGITGSPRLRGDLFVVPFAPSMRQAASEEWADGPDTLWMRPGATNQQIDSAATAPDDSIVVTLGTEFNTESGDLFDRILAALSTIEAPAVVAIGRDLDPARFGPQPARIRVERFVDLATLIPRASVVLHHGGSGVFTVSALGGAPQIAFPMGADQPFTAERVTALGIGLAMDAMTSTPEQILGAIQQLRADTAQRTKAAALRDELLCLPSPESLLPAIMALTG</sequence>
<dbReference type="Proteomes" id="UP000193244">
    <property type="component" value="Unassembled WGS sequence"/>
</dbReference>
<evidence type="ECO:0000259" key="1">
    <source>
        <dbReference type="Pfam" id="PF06722"/>
    </source>
</evidence>
<gene>
    <name evidence="2" type="ORF">SAMN06296010_1163</name>
</gene>
<dbReference type="OrthoDB" id="6620093at2"/>
<dbReference type="Pfam" id="PF06722">
    <property type="entry name" value="EryCIII-like_C"/>
    <property type="match status" value="1"/>
</dbReference>
<reference evidence="3" key="1">
    <citation type="submission" date="2017-04" db="EMBL/GenBank/DDBJ databases">
        <authorList>
            <person name="Varghese N."/>
            <person name="Submissions S."/>
        </authorList>
    </citation>
    <scope>NUCLEOTIDE SEQUENCE [LARGE SCALE GENOMIC DNA]</scope>
    <source>
        <strain evidence="3">VKM Ac-2510</strain>
    </source>
</reference>
<dbReference type="GO" id="GO:0016758">
    <property type="term" value="F:hexosyltransferase activity"/>
    <property type="evidence" value="ECO:0007669"/>
    <property type="project" value="UniProtKB-ARBA"/>
</dbReference>
<dbReference type="AlphaFoldDB" id="A0A1X7JA25"/>
<dbReference type="InterPro" id="IPR002213">
    <property type="entry name" value="UDP_glucos_trans"/>
</dbReference>
<keyword evidence="2" id="KW-0808">Transferase</keyword>
<evidence type="ECO:0000313" key="3">
    <source>
        <dbReference type="Proteomes" id="UP000193244"/>
    </source>
</evidence>
<accession>A0A1X7JA25</accession>
<dbReference type="CDD" id="cd03784">
    <property type="entry name" value="GT1_Gtf-like"/>
    <property type="match status" value="1"/>
</dbReference>
<dbReference type="SUPFAM" id="SSF53756">
    <property type="entry name" value="UDP-Glycosyltransferase/glycogen phosphorylase"/>
    <property type="match status" value="1"/>
</dbReference>
<dbReference type="PANTHER" id="PTHR48050">
    <property type="entry name" value="STEROL 3-BETA-GLUCOSYLTRANSFERASE"/>
    <property type="match status" value="1"/>
</dbReference>
<dbReference type="EMBL" id="FXAY01000002">
    <property type="protein sequence ID" value="SMG24191.1"/>
    <property type="molecule type" value="Genomic_DNA"/>
</dbReference>
<organism evidence="2 3">
    <name type="scientific">Agreia pratensis</name>
    <dbReference type="NCBI Taxonomy" id="150121"/>
    <lineage>
        <taxon>Bacteria</taxon>
        <taxon>Bacillati</taxon>
        <taxon>Actinomycetota</taxon>
        <taxon>Actinomycetes</taxon>
        <taxon>Micrococcales</taxon>
        <taxon>Microbacteriaceae</taxon>
        <taxon>Agreia</taxon>
    </lineage>
</organism>
<proteinExistence type="predicted"/>
<keyword evidence="3" id="KW-1185">Reference proteome</keyword>
<dbReference type="InterPro" id="IPR050426">
    <property type="entry name" value="Glycosyltransferase_28"/>
</dbReference>
<name>A0A1X7JA25_9MICO</name>
<dbReference type="GO" id="GO:0008194">
    <property type="term" value="F:UDP-glycosyltransferase activity"/>
    <property type="evidence" value="ECO:0007669"/>
    <property type="project" value="InterPro"/>
</dbReference>
<dbReference type="GO" id="GO:0017000">
    <property type="term" value="P:antibiotic biosynthetic process"/>
    <property type="evidence" value="ECO:0007669"/>
    <property type="project" value="UniProtKB-ARBA"/>
</dbReference>